<dbReference type="STRING" id="1792845.BC343_13880"/>
<organism evidence="7 8">
    <name type="scientific">Mucilaginibacter pedocola</name>
    <dbReference type="NCBI Taxonomy" id="1792845"/>
    <lineage>
        <taxon>Bacteria</taxon>
        <taxon>Pseudomonadati</taxon>
        <taxon>Bacteroidota</taxon>
        <taxon>Sphingobacteriia</taxon>
        <taxon>Sphingobacteriales</taxon>
        <taxon>Sphingobacteriaceae</taxon>
        <taxon>Mucilaginibacter</taxon>
    </lineage>
</organism>
<dbReference type="OrthoDB" id="594134at2"/>
<keyword evidence="4" id="KW-0238">DNA-binding</keyword>
<dbReference type="InterPro" id="IPR051446">
    <property type="entry name" value="HTH_trans_reg/aminotransferase"/>
</dbReference>
<dbReference type="CDD" id="cd00609">
    <property type="entry name" value="AAT_like"/>
    <property type="match status" value="1"/>
</dbReference>
<accession>A0A1S9PAA4</accession>
<dbReference type="CDD" id="cd07377">
    <property type="entry name" value="WHTH_GntR"/>
    <property type="match status" value="1"/>
</dbReference>
<dbReference type="SUPFAM" id="SSF46785">
    <property type="entry name" value="Winged helix' DNA-binding domain"/>
    <property type="match status" value="1"/>
</dbReference>
<dbReference type="InterPro" id="IPR036390">
    <property type="entry name" value="WH_DNA-bd_sf"/>
</dbReference>
<dbReference type="InterPro" id="IPR004839">
    <property type="entry name" value="Aminotransferase_I/II_large"/>
</dbReference>
<dbReference type="AlphaFoldDB" id="A0A1S9PAA4"/>
<dbReference type="SMART" id="SM00345">
    <property type="entry name" value="HTH_GNTR"/>
    <property type="match status" value="1"/>
</dbReference>
<dbReference type="GO" id="GO:0030170">
    <property type="term" value="F:pyridoxal phosphate binding"/>
    <property type="evidence" value="ECO:0007669"/>
    <property type="project" value="InterPro"/>
</dbReference>
<name>A0A1S9PAA4_9SPHI</name>
<keyword evidence="8" id="KW-1185">Reference proteome</keyword>
<dbReference type="Pfam" id="PF00155">
    <property type="entry name" value="Aminotran_1_2"/>
    <property type="match status" value="1"/>
</dbReference>
<protein>
    <recommendedName>
        <fullName evidence="6">HTH gntR-type domain-containing protein</fullName>
    </recommendedName>
</protein>
<comment type="caution">
    <text evidence="7">The sequence shown here is derived from an EMBL/GenBank/DDBJ whole genome shotgun (WGS) entry which is preliminary data.</text>
</comment>
<comment type="similarity">
    <text evidence="1">In the C-terminal section; belongs to the class-I pyridoxal-phosphate-dependent aminotransferase family.</text>
</comment>
<dbReference type="RefSeq" id="WP_078350467.1">
    <property type="nucleotide sequence ID" value="NZ_MBTF01000035.1"/>
</dbReference>
<feature type="domain" description="HTH gntR-type" evidence="6">
    <location>
        <begin position="20"/>
        <end position="88"/>
    </location>
</feature>
<dbReference type="Pfam" id="PF00392">
    <property type="entry name" value="GntR"/>
    <property type="match status" value="1"/>
</dbReference>
<evidence type="ECO:0000256" key="4">
    <source>
        <dbReference type="ARBA" id="ARBA00023125"/>
    </source>
</evidence>
<dbReference type="GO" id="GO:0003700">
    <property type="term" value="F:DNA-binding transcription factor activity"/>
    <property type="evidence" value="ECO:0007669"/>
    <property type="project" value="InterPro"/>
</dbReference>
<dbReference type="GO" id="GO:0003677">
    <property type="term" value="F:DNA binding"/>
    <property type="evidence" value="ECO:0007669"/>
    <property type="project" value="UniProtKB-KW"/>
</dbReference>
<evidence type="ECO:0000256" key="1">
    <source>
        <dbReference type="ARBA" id="ARBA00005384"/>
    </source>
</evidence>
<sequence length="491" mass="55775">MAVQTLPFSSLLYIDKKSATPVYRQLADALTNLIRNSKLKPGYQLPSSRAMALMLELNRTTIVAAYEELKIQGWLEVIERKGIFVSNKLPVVKPKPFQKEEPEKSFPETEHYFYHRFSDPPKGSRELKAYQLLINDGYPDQRIAPFDMIFNRYKTLIRRTYLHGTLLTEQAAGNSFLRKELADFISKTRALDIGPDNILITQGAQLAIFIAARMILRPGSTVVVGDLNYILANRLFEELGAKLIKVRIDDDGIDVDAIEEICRTQKPDLLYLIPHHHHPTTVTLSGERRIKLLDIIRRYKLPVIEDDYDYDFHYENSPILPLASAAHGGYVLYIGSISKTLSPTVRLGYLVGSSDFIWQAAKLKQMVDIRGDVLFEESIAHLFNSGEMQKHLRRSVELYKHRRDLFCDALQIAASDIVNFERPKGGMAVWAVFPKEYSVTLLAERMAGKGAFLSDGSIYPYNSRINGVRLGFASLNPSEIAQFMQTLKDTL</sequence>
<evidence type="ECO:0000259" key="6">
    <source>
        <dbReference type="PROSITE" id="PS50949"/>
    </source>
</evidence>
<dbReference type="EMBL" id="MBTF01000035">
    <property type="protein sequence ID" value="OOQ57861.1"/>
    <property type="molecule type" value="Genomic_DNA"/>
</dbReference>
<dbReference type="PANTHER" id="PTHR46577">
    <property type="entry name" value="HTH-TYPE TRANSCRIPTIONAL REGULATORY PROTEIN GABR"/>
    <property type="match status" value="1"/>
</dbReference>
<dbReference type="Gene3D" id="1.10.10.10">
    <property type="entry name" value="Winged helix-like DNA-binding domain superfamily/Winged helix DNA-binding domain"/>
    <property type="match status" value="1"/>
</dbReference>
<proteinExistence type="inferred from homology"/>
<dbReference type="PANTHER" id="PTHR46577:SF2">
    <property type="entry name" value="TRANSCRIPTIONAL REGULATORY PROTEIN"/>
    <property type="match status" value="1"/>
</dbReference>
<keyword evidence="3" id="KW-0805">Transcription regulation</keyword>
<evidence type="ECO:0000256" key="2">
    <source>
        <dbReference type="ARBA" id="ARBA00022898"/>
    </source>
</evidence>
<evidence type="ECO:0000313" key="7">
    <source>
        <dbReference type="EMBL" id="OOQ57861.1"/>
    </source>
</evidence>
<dbReference type="Proteomes" id="UP000189739">
    <property type="component" value="Unassembled WGS sequence"/>
</dbReference>
<gene>
    <name evidence="7" type="ORF">BC343_13880</name>
</gene>
<evidence type="ECO:0000313" key="8">
    <source>
        <dbReference type="Proteomes" id="UP000189739"/>
    </source>
</evidence>
<dbReference type="PROSITE" id="PS50949">
    <property type="entry name" value="HTH_GNTR"/>
    <property type="match status" value="1"/>
</dbReference>
<keyword evidence="5" id="KW-0804">Transcription</keyword>
<dbReference type="InterPro" id="IPR015424">
    <property type="entry name" value="PyrdxlP-dep_Trfase"/>
</dbReference>
<dbReference type="Gene3D" id="3.40.640.10">
    <property type="entry name" value="Type I PLP-dependent aspartate aminotransferase-like (Major domain)"/>
    <property type="match status" value="1"/>
</dbReference>
<evidence type="ECO:0000256" key="5">
    <source>
        <dbReference type="ARBA" id="ARBA00023163"/>
    </source>
</evidence>
<reference evidence="7 8" key="1">
    <citation type="submission" date="2016-07" db="EMBL/GenBank/DDBJ databases">
        <title>Genomic analysis of zinc-resistant bacterium Mucilaginibacter pedocola TBZ30.</title>
        <authorList>
            <person name="Huang J."/>
            <person name="Tang J."/>
        </authorList>
    </citation>
    <scope>NUCLEOTIDE SEQUENCE [LARGE SCALE GENOMIC DNA]</scope>
    <source>
        <strain evidence="7 8">TBZ30</strain>
    </source>
</reference>
<dbReference type="InterPro" id="IPR015421">
    <property type="entry name" value="PyrdxlP-dep_Trfase_major"/>
</dbReference>
<dbReference type="InterPro" id="IPR036388">
    <property type="entry name" value="WH-like_DNA-bd_sf"/>
</dbReference>
<keyword evidence="2" id="KW-0663">Pyridoxal phosphate</keyword>
<evidence type="ECO:0000256" key="3">
    <source>
        <dbReference type="ARBA" id="ARBA00023015"/>
    </source>
</evidence>
<dbReference type="InterPro" id="IPR000524">
    <property type="entry name" value="Tscrpt_reg_HTH_GntR"/>
</dbReference>
<dbReference type="SUPFAM" id="SSF53383">
    <property type="entry name" value="PLP-dependent transferases"/>
    <property type="match status" value="1"/>
</dbReference>